<evidence type="ECO:0000256" key="1">
    <source>
        <dbReference type="ARBA" id="ARBA00011738"/>
    </source>
</evidence>
<dbReference type="NCBIfam" id="NF000801">
    <property type="entry name" value="PRK00055.1-3"/>
    <property type="match status" value="1"/>
</dbReference>
<dbReference type="PANTHER" id="PTHR46018:SF2">
    <property type="entry name" value="ZINC PHOSPHODIESTERASE ELAC PROTEIN 1"/>
    <property type="match status" value="1"/>
</dbReference>
<keyword evidence="7 10" id="KW-0378">Hydrolase</keyword>
<feature type="binding site" evidence="10">
    <location>
        <position position="141"/>
    </location>
    <ligand>
        <name>Zn(2+)</name>
        <dbReference type="ChEBI" id="CHEBI:29105"/>
        <label>1</label>
        <note>catalytic</note>
    </ligand>
</feature>
<dbReference type="EC" id="3.1.26.11" evidence="2 10"/>
<feature type="binding site" evidence="10">
    <location>
        <position position="212"/>
    </location>
    <ligand>
        <name>Zn(2+)</name>
        <dbReference type="ChEBI" id="CHEBI:29105"/>
        <label>2</label>
        <note>catalytic</note>
    </ligand>
</feature>
<feature type="active site" description="Proton acceptor" evidence="10">
    <location>
        <position position="67"/>
    </location>
</feature>
<evidence type="ECO:0000256" key="10">
    <source>
        <dbReference type="HAMAP-Rule" id="MF_01818"/>
    </source>
</evidence>
<feature type="binding site" evidence="10">
    <location>
        <position position="212"/>
    </location>
    <ligand>
        <name>Zn(2+)</name>
        <dbReference type="ChEBI" id="CHEBI:29105"/>
        <label>1</label>
        <note>catalytic</note>
    </ligand>
</feature>
<dbReference type="NCBIfam" id="TIGR02651">
    <property type="entry name" value="RNase_Z"/>
    <property type="match status" value="1"/>
</dbReference>
<comment type="subunit">
    <text evidence="1 10">Homodimer.</text>
</comment>
<keyword evidence="3 10" id="KW-0819">tRNA processing</keyword>
<reference evidence="11 12" key="1">
    <citation type="submission" date="2016-09" db="EMBL/GenBank/DDBJ databases">
        <title>Complete genome sequence of the Lysinibacillus sphaericus LMG 22257, a specie of Bacillus with ureolytic activity that can effectively biodeposit calcium carbonate.</title>
        <authorList>
            <person name="Yan W."/>
        </authorList>
    </citation>
    <scope>NUCLEOTIDE SEQUENCE [LARGE SCALE GENOMIC DNA]</scope>
    <source>
        <strain evidence="11 12">LMG 22257</strain>
    </source>
</reference>
<dbReference type="Gene3D" id="3.60.15.10">
    <property type="entry name" value="Ribonuclease Z/Hydroxyacylglutathione hydrolase-like"/>
    <property type="match status" value="1"/>
</dbReference>
<keyword evidence="12" id="KW-1185">Reference proteome</keyword>
<evidence type="ECO:0000256" key="7">
    <source>
        <dbReference type="ARBA" id="ARBA00022801"/>
    </source>
</evidence>
<dbReference type="AlphaFoldDB" id="A0A1D8JGH1"/>
<evidence type="ECO:0000256" key="9">
    <source>
        <dbReference type="ARBA" id="ARBA00057812"/>
    </source>
</evidence>
<feature type="binding site" evidence="10">
    <location>
        <position position="68"/>
    </location>
    <ligand>
        <name>Zn(2+)</name>
        <dbReference type="ChEBI" id="CHEBI:29105"/>
        <label>2</label>
        <note>catalytic</note>
    </ligand>
</feature>
<dbReference type="KEGG" id="surl:BI350_09750"/>
<proteinExistence type="inferred from homology"/>
<dbReference type="GO" id="GO:0042781">
    <property type="term" value="F:3'-tRNA processing endoribonuclease activity"/>
    <property type="evidence" value="ECO:0007669"/>
    <property type="project" value="UniProtKB-UniRule"/>
</dbReference>
<comment type="cofactor">
    <cofactor evidence="10">
        <name>Zn(2+)</name>
        <dbReference type="ChEBI" id="CHEBI:29105"/>
    </cofactor>
    <text evidence="10">Binds 2 Zn(2+) ions.</text>
</comment>
<feature type="binding site" evidence="10">
    <location>
        <position position="65"/>
    </location>
    <ligand>
        <name>Zn(2+)</name>
        <dbReference type="ChEBI" id="CHEBI:29105"/>
        <label>1</label>
        <note>catalytic</note>
    </ligand>
</feature>
<comment type="similarity">
    <text evidence="10">Belongs to the RNase Z family.</text>
</comment>
<dbReference type="Pfam" id="PF23023">
    <property type="entry name" value="Anti-Pycsar_Apyc1"/>
    <property type="match status" value="1"/>
</dbReference>
<evidence type="ECO:0000256" key="3">
    <source>
        <dbReference type="ARBA" id="ARBA00022694"/>
    </source>
</evidence>
<keyword evidence="8 10" id="KW-0862">Zinc</keyword>
<dbReference type="InterPro" id="IPR013471">
    <property type="entry name" value="RNase_Z/BN"/>
</dbReference>
<evidence type="ECO:0000256" key="6">
    <source>
        <dbReference type="ARBA" id="ARBA00022759"/>
    </source>
</evidence>
<feature type="binding site" evidence="10">
    <location>
        <position position="63"/>
    </location>
    <ligand>
        <name>Zn(2+)</name>
        <dbReference type="ChEBI" id="CHEBI:29105"/>
        <label>1</label>
        <note>catalytic</note>
    </ligand>
</feature>
<comment type="catalytic activity">
    <reaction evidence="10">
        <text>Endonucleolytic cleavage of RNA, removing extra 3' nucleotides from tRNA precursor, generating 3' termini of tRNAs. A 3'-hydroxy group is left at the tRNA terminus and a 5'-phosphoryl group is left at the trailer molecule.</text>
        <dbReference type="EC" id="3.1.26.11"/>
    </reaction>
</comment>
<protein>
    <recommendedName>
        <fullName evidence="2 10">Ribonuclease Z</fullName>
        <shortName evidence="10">RNase Z</shortName>
        <ecNumber evidence="2 10">3.1.26.11</ecNumber>
    </recommendedName>
    <alternativeName>
        <fullName evidence="10">tRNA 3 endonuclease</fullName>
    </alternativeName>
    <alternativeName>
        <fullName evidence="10">tRNase Z</fullName>
    </alternativeName>
</protein>
<dbReference type="InterPro" id="IPR036866">
    <property type="entry name" value="RibonucZ/Hydroxyglut_hydro"/>
</dbReference>
<dbReference type="FunFam" id="3.60.15.10:FF:000002">
    <property type="entry name" value="Ribonuclease Z"/>
    <property type="match status" value="1"/>
</dbReference>
<dbReference type="PANTHER" id="PTHR46018">
    <property type="entry name" value="ZINC PHOSPHODIESTERASE ELAC PROTEIN 1"/>
    <property type="match status" value="1"/>
</dbReference>
<dbReference type="HAMAP" id="MF_01818">
    <property type="entry name" value="RNase_Z_BN"/>
    <property type="match status" value="1"/>
</dbReference>
<evidence type="ECO:0000313" key="12">
    <source>
        <dbReference type="Proteomes" id="UP000185746"/>
    </source>
</evidence>
<evidence type="ECO:0000256" key="4">
    <source>
        <dbReference type="ARBA" id="ARBA00022722"/>
    </source>
</evidence>
<dbReference type="CDD" id="cd07717">
    <property type="entry name" value="RNaseZ_ZiPD-like_MBL-fold"/>
    <property type="match status" value="1"/>
</dbReference>
<comment type="function">
    <text evidence="9 10">Zinc phosphodiesterase, which displays some tRNA 3'-processing endonuclease activity. Probably involved in tRNA maturation, by removing a 3'-trailer from precursor tRNA.</text>
</comment>
<evidence type="ECO:0000256" key="2">
    <source>
        <dbReference type="ARBA" id="ARBA00012477"/>
    </source>
</evidence>
<feature type="binding site" evidence="10">
    <location>
        <position position="67"/>
    </location>
    <ligand>
        <name>Zn(2+)</name>
        <dbReference type="ChEBI" id="CHEBI:29105"/>
        <label>2</label>
        <note>catalytic</note>
    </ligand>
</feature>
<keyword evidence="5 10" id="KW-0479">Metal-binding</keyword>
<gene>
    <name evidence="10" type="primary">rnz</name>
    <name evidence="11" type="ORF">BI350_09750</name>
</gene>
<dbReference type="GO" id="GO:0008270">
    <property type="term" value="F:zinc ion binding"/>
    <property type="evidence" value="ECO:0007669"/>
    <property type="project" value="UniProtKB-UniRule"/>
</dbReference>
<accession>A0A1D8JGH1</accession>
<evidence type="ECO:0000256" key="8">
    <source>
        <dbReference type="ARBA" id="ARBA00022833"/>
    </source>
</evidence>
<dbReference type="EMBL" id="CP017560">
    <property type="protein sequence ID" value="AOV07788.1"/>
    <property type="molecule type" value="Genomic_DNA"/>
</dbReference>
<name>A0A1D8JGH1_9BACL</name>
<evidence type="ECO:0000313" key="11">
    <source>
        <dbReference type="EMBL" id="AOV07788.1"/>
    </source>
</evidence>
<sequence>MDLHFLGTGAGMPSKTRNTSALIVNLTAEGRGYWLFDCGEATQHQILHTSLKPRKIEKIFITHLHGDHIFGLPGLISSRSFLGGNEPLDIYGPSGLSNWLWSTLQLTNTHLNYELRIHEITEEGIVIEDKDFLVRVKKLEHVIPCFGYRIEQKPLPGKLLIEKAIAAGVPKGPLLKNLKEGQDVTLADGQVVLSEDVTGEPQTGFTIAILGDTKYCDASVELAEGSDIVVHEATFDNETGNLAKDYGHSTIGDAAKVAKKSNAKALIANHISARFLPSDIAKLKKQGQATFDNIYIAEDFACFEWKDGKVNQNKYNG</sequence>
<evidence type="ECO:0000256" key="5">
    <source>
        <dbReference type="ARBA" id="ARBA00022723"/>
    </source>
</evidence>
<feature type="binding site" evidence="10">
    <location>
        <position position="270"/>
    </location>
    <ligand>
        <name>Zn(2+)</name>
        <dbReference type="ChEBI" id="CHEBI:29105"/>
        <label>2</label>
        <note>catalytic</note>
    </ligand>
</feature>
<dbReference type="Proteomes" id="UP000185746">
    <property type="component" value="Chromosome"/>
</dbReference>
<keyword evidence="6 10" id="KW-0255">Endonuclease</keyword>
<organism evidence="11 12">
    <name type="scientific">Sporosarcina ureilytica</name>
    <dbReference type="NCBI Taxonomy" id="298596"/>
    <lineage>
        <taxon>Bacteria</taxon>
        <taxon>Bacillati</taxon>
        <taxon>Bacillota</taxon>
        <taxon>Bacilli</taxon>
        <taxon>Bacillales</taxon>
        <taxon>Caryophanaceae</taxon>
        <taxon>Sporosarcina</taxon>
    </lineage>
</organism>
<dbReference type="RefSeq" id="WP_075527930.1">
    <property type="nucleotide sequence ID" value="NZ_CP017560.1"/>
</dbReference>
<keyword evidence="4 10" id="KW-0540">Nuclease</keyword>
<dbReference type="GO" id="GO:0042802">
    <property type="term" value="F:identical protein binding"/>
    <property type="evidence" value="ECO:0007669"/>
    <property type="project" value="UniProtKB-ARBA"/>
</dbReference>
<dbReference type="SUPFAM" id="SSF56281">
    <property type="entry name" value="Metallo-hydrolase/oxidoreductase"/>
    <property type="match status" value="1"/>
</dbReference>